<evidence type="ECO:0000256" key="1">
    <source>
        <dbReference type="SAM" id="Phobius"/>
    </source>
</evidence>
<dbReference type="RefSeq" id="WP_150906237.1">
    <property type="nucleotide sequence ID" value="NZ_VTWT01000016.1"/>
</dbReference>
<name>A0A5N1IGX5_9BACT</name>
<reference evidence="2 3" key="1">
    <citation type="submission" date="2019-09" db="EMBL/GenBank/DDBJ databases">
        <title>Genome sequence of Adhaeribacter sp. M2.</title>
        <authorList>
            <person name="Srinivasan S."/>
        </authorList>
    </citation>
    <scope>NUCLEOTIDE SEQUENCE [LARGE SCALE GENOMIC DNA]</scope>
    <source>
        <strain evidence="2 3">M2</strain>
    </source>
</reference>
<accession>A0A5N1IGX5</accession>
<keyword evidence="1" id="KW-0812">Transmembrane</keyword>
<dbReference type="Proteomes" id="UP000326570">
    <property type="component" value="Unassembled WGS sequence"/>
</dbReference>
<dbReference type="AlphaFoldDB" id="A0A5N1IGX5"/>
<feature type="transmembrane region" description="Helical" evidence="1">
    <location>
        <begin position="13"/>
        <end position="34"/>
    </location>
</feature>
<protein>
    <recommendedName>
        <fullName evidence="4">Prepilin-type N-terminal cleavage/methylation domain-containing protein</fullName>
    </recommendedName>
</protein>
<keyword evidence="1" id="KW-0472">Membrane</keyword>
<sequence>MNKQVKSFTIVEIMVVLILSGVLFLIISFLLNALNLEFKNYQKKSDQILACSRLSSLMHKDISSSLNISWYLNKLTCLQDSSSVVYEFSDSIIIRTHAFVSDTFFIVPKKILILKQGEESQEDGDYVDNIDNIELECVSEEQLITFSFSKFYTADQLIAKDQK</sequence>
<comment type="caution">
    <text evidence="2">The sequence shown here is derived from an EMBL/GenBank/DDBJ whole genome shotgun (WGS) entry which is preliminary data.</text>
</comment>
<dbReference type="EMBL" id="VTWT01000016">
    <property type="protein sequence ID" value="KAA9324905.1"/>
    <property type="molecule type" value="Genomic_DNA"/>
</dbReference>
<gene>
    <name evidence="2" type="ORF">F0P94_19460</name>
</gene>
<keyword evidence="1" id="KW-1133">Transmembrane helix</keyword>
<evidence type="ECO:0008006" key="4">
    <source>
        <dbReference type="Google" id="ProtNLM"/>
    </source>
</evidence>
<keyword evidence="3" id="KW-1185">Reference proteome</keyword>
<proteinExistence type="predicted"/>
<evidence type="ECO:0000313" key="3">
    <source>
        <dbReference type="Proteomes" id="UP000326570"/>
    </source>
</evidence>
<organism evidence="2 3">
    <name type="scientific">Adhaeribacter soli</name>
    <dbReference type="NCBI Taxonomy" id="2607655"/>
    <lineage>
        <taxon>Bacteria</taxon>
        <taxon>Pseudomonadati</taxon>
        <taxon>Bacteroidota</taxon>
        <taxon>Cytophagia</taxon>
        <taxon>Cytophagales</taxon>
        <taxon>Hymenobacteraceae</taxon>
        <taxon>Adhaeribacter</taxon>
    </lineage>
</organism>
<evidence type="ECO:0000313" key="2">
    <source>
        <dbReference type="EMBL" id="KAA9324905.1"/>
    </source>
</evidence>